<accession>A0ABS7AR87</accession>
<evidence type="ECO:0000256" key="9">
    <source>
        <dbReference type="ARBA" id="ARBA00034344"/>
    </source>
</evidence>
<proteinExistence type="predicted"/>
<evidence type="ECO:0000256" key="2">
    <source>
        <dbReference type="ARBA" id="ARBA00022448"/>
    </source>
</evidence>
<evidence type="ECO:0000256" key="8">
    <source>
        <dbReference type="ARBA" id="ARBA00034323"/>
    </source>
</evidence>
<comment type="caution">
    <text evidence="12">The sequence shown here is derived from an EMBL/GenBank/DDBJ whole genome shotgun (WGS) entry which is preliminary data.</text>
</comment>
<evidence type="ECO:0000256" key="5">
    <source>
        <dbReference type="ARBA" id="ARBA00022729"/>
    </source>
</evidence>
<reference evidence="12 13" key="1">
    <citation type="submission" date="2021-07" db="EMBL/GenBank/DDBJ databases">
        <title>Clostridium weizhouense sp. nov., an anaerobic bacterium isolated from activated sludge of Petroleum wastewater.</title>
        <authorList>
            <person name="Li Q."/>
        </authorList>
    </citation>
    <scope>NUCLEOTIDE SEQUENCE [LARGE SCALE GENOMIC DNA]</scope>
    <source>
        <strain evidence="12 13">YB-6</strain>
    </source>
</reference>
<evidence type="ECO:0000313" key="13">
    <source>
        <dbReference type="Proteomes" id="UP001519921"/>
    </source>
</evidence>
<evidence type="ECO:0000259" key="11">
    <source>
        <dbReference type="Pfam" id="PF13407"/>
    </source>
</evidence>
<keyword evidence="5" id="KW-0732">Signal</keyword>
<dbReference type="PANTHER" id="PTHR30036">
    <property type="entry name" value="D-XYLOSE-BINDING PERIPLASMIC PROTEIN"/>
    <property type="match status" value="1"/>
</dbReference>
<keyword evidence="13" id="KW-1185">Reference proteome</keyword>
<dbReference type="Proteomes" id="UP001519921">
    <property type="component" value="Unassembled WGS sequence"/>
</dbReference>
<name>A0ABS7AR87_9CLOT</name>
<dbReference type="InterPro" id="IPR050555">
    <property type="entry name" value="Bact_Solute-Bind_Prot2"/>
</dbReference>
<evidence type="ECO:0000256" key="10">
    <source>
        <dbReference type="SAM" id="Phobius"/>
    </source>
</evidence>
<evidence type="ECO:0000256" key="4">
    <source>
        <dbReference type="ARBA" id="ARBA00022723"/>
    </source>
</evidence>
<gene>
    <name evidence="12" type="ORF">KYD98_13980</name>
</gene>
<sequence>MRCLKNLLIFIMVLITTMFLPIEINKNNTYANSNFIKKAPIKIGVFLHDFNEYLTLVKQNLEDIQKENPDKVEFTFFDAKENQSIQNESIDKALIEDYDVLIVNLHTIKLNEVENILNKIIKKDIPLIVFNEPDKDLINFVGRYGVFIATLGEESGILEGQILADEWNNHKEIIDKNKDNILQYIMLKGRIGNPLVDQRTKFAISTLNEAGIKTEELTSFNGEWSKDLAREAIESMFLKYGNRIEAIISNNDAMAIGAIEALQKYGYNKGNKSMTIPVVGIDGIPEAIELVNKGYMTGTVIQDPRANAEALYKVGMNLAYKKPPLENTDYKFDDTGNVIRLPYKEYKKQ</sequence>
<keyword evidence="10" id="KW-0472">Membrane</keyword>
<dbReference type="InterPro" id="IPR025997">
    <property type="entry name" value="SBP_2_dom"/>
</dbReference>
<keyword evidence="6" id="KW-0574">Periplasm</keyword>
<keyword evidence="7" id="KW-0106">Calcium</keyword>
<comment type="subunit">
    <text evidence="8">The ABC transporter complex is composed of one ATP-binding protein (MglA), two transmembrane proteins (MglC) and a solute-binding protein (MglB).</text>
</comment>
<keyword evidence="10" id="KW-1133">Transmembrane helix</keyword>
<keyword evidence="2" id="KW-0813">Transport</keyword>
<dbReference type="EMBL" id="JAHXPT010000012">
    <property type="protein sequence ID" value="MBW6411197.1"/>
    <property type="molecule type" value="Genomic_DNA"/>
</dbReference>
<dbReference type="SUPFAM" id="SSF53822">
    <property type="entry name" value="Periplasmic binding protein-like I"/>
    <property type="match status" value="1"/>
</dbReference>
<dbReference type="PANTHER" id="PTHR30036:SF2">
    <property type="entry name" value="D-GALACTOSE_METHYL-GALACTOSIDE BINDING PERIPLASMIC PROTEIN MGLB"/>
    <property type="match status" value="1"/>
</dbReference>
<dbReference type="Pfam" id="PF13407">
    <property type="entry name" value="Peripla_BP_4"/>
    <property type="match status" value="1"/>
</dbReference>
<evidence type="ECO:0000313" key="12">
    <source>
        <dbReference type="EMBL" id="MBW6411197.1"/>
    </source>
</evidence>
<dbReference type="InterPro" id="IPR044085">
    <property type="entry name" value="MglB-like_PBP1"/>
</dbReference>
<keyword evidence="3" id="KW-0762">Sugar transport</keyword>
<dbReference type="Gene3D" id="3.40.50.2300">
    <property type="match status" value="2"/>
</dbReference>
<keyword evidence="4" id="KW-0479">Metal-binding</keyword>
<dbReference type="CDD" id="cd01539">
    <property type="entry name" value="PBP1_GGBP"/>
    <property type="match status" value="1"/>
</dbReference>
<protein>
    <recommendedName>
        <fullName evidence="9">D-galactose/methyl-galactoside binding periplasmic protein MglB</fullName>
    </recommendedName>
</protein>
<organism evidence="12 13">
    <name type="scientific">Clostridium weizhouense</name>
    <dbReference type="NCBI Taxonomy" id="2859781"/>
    <lineage>
        <taxon>Bacteria</taxon>
        <taxon>Bacillati</taxon>
        <taxon>Bacillota</taxon>
        <taxon>Clostridia</taxon>
        <taxon>Eubacteriales</taxon>
        <taxon>Clostridiaceae</taxon>
        <taxon>Clostridium</taxon>
    </lineage>
</organism>
<evidence type="ECO:0000256" key="1">
    <source>
        <dbReference type="ARBA" id="ARBA00004196"/>
    </source>
</evidence>
<dbReference type="InterPro" id="IPR028082">
    <property type="entry name" value="Peripla_BP_I"/>
</dbReference>
<feature type="transmembrane region" description="Helical" evidence="10">
    <location>
        <begin position="7"/>
        <end position="24"/>
    </location>
</feature>
<evidence type="ECO:0000256" key="7">
    <source>
        <dbReference type="ARBA" id="ARBA00022837"/>
    </source>
</evidence>
<comment type="subcellular location">
    <subcellularLocation>
        <location evidence="1">Cell envelope</location>
    </subcellularLocation>
</comment>
<evidence type="ECO:0000256" key="6">
    <source>
        <dbReference type="ARBA" id="ARBA00022764"/>
    </source>
</evidence>
<feature type="domain" description="Periplasmic binding protein" evidence="11">
    <location>
        <begin position="43"/>
        <end position="322"/>
    </location>
</feature>
<dbReference type="RefSeq" id="WP_219780662.1">
    <property type="nucleotide sequence ID" value="NZ_JAHXPT010000012.1"/>
</dbReference>
<evidence type="ECO:0000256" key="3">
    <source>
        <dbReference type="ARBA" id="ARBA00022597"/>
    </source>
</evidence>
<keyword evidence="10" id="KW-0812">Transmembrane</keyword>